<comment type="cofactor">
    <cofactor evidence="1">
        <name>Zn(2+)</name>
        <dbReference type="ChEBI" id="CHEBI:29105"/>
    </cofactor>
</comment>
<sequence length="928" mass="103428">MFSPFPSFPPSLEGDESEECLEVDVEPAVASIEADNAPVFSHYQPLNLSNLHSESPKFQVVYADQTVRLVMRDWNGPIVDGGDLYGEYILREVRLRLGDKLRGATKHLIDGQGYPAEIDLIHWKVPREPRDARQDSPPSHEAAVLTVFLQESPKESSALDYLLDSLDKSASTVKMTVGKLLPRDTSSFLRYEDNSRDEDHCNRHVAWTVFPELLHISSKQFQKLKKLAKKLNPGSKKTLNNKVEIRHVTDVYFMTPPEDEDSESPPVELLPPTVNRPNHGLQPPGRHHTYVAAAGAEDYRTYHEQFSGGNTKDKEDDFQRSEPPRREDAVVSPTAQADRLEASSSSFNGPCYKFSVTCVALVLWQDSADQAPRRNKRQHRKTGSADTPPALLLSRINVQVSCGVEENPHLEQLESTLDAGRVVCSSDTTLHLPEETSVEDDLLKSYLSLLKMGHLVFKSGLLYRVTSEELEILNMWRGGKRSSIGISHEESRLRPKKMFRPSGSSIPVNPEAYLTPISFLAVGHSFIERAMAVAVAQPDRFPRLQASAGTRFVGLPRATAKSLLDHLQRDIFAGSRPRVPPHVTVHCGENELDHRDLTEEPGFYVEWQLELLSFLFLAGAQKIVVIKPYPRGESPTLIGEGGQLPTLSHAVAHILLSLCPDANYGSEIKTSVQQSLGESPYEVLFGIEPRTPIEFDALPSFRQPFAGELASTLHEMRQRVLGNLRNAQEKQKKALDNLLRNMWRGGKRFSIGISHEESRLRPKNMFRPSGSSIPVNPEAYLTPISFLAVGHSFIERAMAIAVAQPDRFPRLQASAGTRFVGLPGAMAKSLLDHLQRDIFAGSPPRVPPHVTVHCGENELDNRDLTEEPGFYVEWQLELLSFLFLAGAQKIVVIKPYPRGMSEDIVLLILTGGHLWKGGDGDPDPASLR</sequence>
<evidence type="ECO:0000256" key="3">
    <source>
        <dbReference type="ARBA" id="ARBA00012925"/>
    </source>
</evidence>
<evidence type="ECO:0000256" key="2">
    <source>
        <dbReference type="ARBA" id="ARBA00010718"/>
    </source>
</evidence>
<evidence type="ECO:0000256" key="4">
    <source>
        <dbReference type="ARBA" id="ARBA00022723"/>
    </source>
</evidence>
<evidence type="ECO:0000256" key="5">
    <source>
        <dbReference type="ARBA" id="ARBA00022833"/>
    </source>
</evidence>
<keyword evidence="6" id="KW-0456">Lyase</keyword>
<name>A0A7R9ACH5_9CRUS</name>
<evidence type="ECO:0000259" key="9">
    <source>
        <dbReference type="PROSITE" id="PS51144"/>
    </source>
</evidence>
<evidence type="ECO:0000256" key="7">
    <source>
        <dbReference type="ARBA" id="ARBA00048348"/>
    </source>
</evidence>
<dbReference type="PROSITE" id="PS51144">
    <property type="entry name" value="ALPHA_CA_2"/>
    <property type="match status" value="1"/>
</dbReference>
<dbReference type="GO" id="GO:0004089">
    <property type="term" value="F:carbonate dehydratase activity"/>
    <property type="evidence" value="ECO:0007669"/>
    <property type="project" value="UniProtKB-EC"/>
</dbReference>
<dbReference type="InterPro" id="IPR001148">
    <property type="entry name" value="CA_dom"/>
</dbReference>
<dbReference type="OrthoDB" id="429145at2759"/>
<dbReference type="EC" id="4.2.1.1" evidence="3"/>
<keyword evidence="5" id="KW-0862">Zinc</keyword>
<dbReference type="Gene3D" id="3.10.200.10">
    <property type="entry name" value="Alpha carbonic anhydrase"/>
    <property type="match status" value="1"/>
</dbReference>
<dbReference type="EMBL" id="LR903190">
    <property type="protein sequence ID" value="CAD7251619.1"/>
    <property type="molecule type" value="Genomic_DNA"/>
</dbReference>
<dbReference type="SUPFAM" id="SSF51069">
    <property type="entry name" value="Carbonic anhydrase"/>
    <property type="match status" value="1"/>
</dbReference>
<evidence type="ECO:0000313" key="10">
    <source>
        <dbReference type="EMBL" id="CAD7251619.1"/>
    </source>
</evidence>
<evidence type="ECO:0000313" key="11">
    <source>
        <dbReference type="Proteomes" id="UP000677054"/>
    </source>
</evidence>
<keyword evidence="11" id="KW-1185">Reference proteome</keyword>
<gene>
    <name evidence="10" type="ORF">DSTB1V02_LOCUS11381</name>
</gene>
<comment type="similarity">
    <text evidence="2">Belongs to the alpha-carbonic anhydrase family.</text>
</comment>
<evidence type="ECO:0000256" key="6">
    <source>
        <dbReference type="ARBA" id="ARBA00023239"/>
    </source>
</evidence>
<keyword evidence="4" id="KW-0479">Metal-binding</keyword>
<dbReference type="GO" id="GO:0008270">
    <property type="term" value="F:zinc ion binding"/>
    <property type="evidence" value="ECO:0007669"/>
    <property type="project" value="InterPro"/>
</dbReference>
<proteinExistence type="inferred from homology"/>
<accession>A0A7R9ACH5</accession>
<dbReference type="GO" id="GO:0005737">
    <property type="term" value="C:cytoplasm"/>
    <property type="evidence" value="ECO:0007669"/>
    <property type="project" value="TreeGrafter"/>
</dbReference>
<evidence type="ECO:0000256" key="1">
    <source>
        <dbReference type="ARBA" id="ARBA00001947"/>
    </source>
</evidence>
<dbReference type="PANTHER" id="PTHR18952:SF141">
    <property type="entry name" value="CARBONIC ANHYDRASE"/>
    <property type="match status" value="1"/>
</dbReference>
<dbReference type="InterPro" id="IPR023561">
    <property type="entry name" value="Carbonic_anhydrase_a-class"/>
</dbReference>
<protein>
    <recommendedName>
        <fullName evidence="3">carbonic anhydrase</fullName>
        <ecNumber evidence="3">4.2.1.1</ecNumber>
    </recommendedName>
</protein>
<reference evidence="10" key="1">
    <citation type="submission" date="2020-11" db="EMBL/GenBank/DDBJ databases">
        <authorList>
            <person name="Tran Van P."/>
        </authorList>
    </citation>
    <scope>NUCLEOTIDE SEQUENCE</scope>
</reference>
<dbReference type="InterPro" id="IPR036398">
    <property type="entry name" value="CA_dom_sf"/>
</dbReference>
<dbReference type="AlphaFoldDB" id="A0A7R9ACH5"/>
<feature type="domain" description="Alpha-carbonic anhydrase" evidence="9">
    <location>
        <begin position="1"/>
        <end position="248"/>
    </location>
</feature>
<dbReference type="Proteomes" id="UP000677054">
    <property type="component" value="Unassembled WGS sequence"/>
</dbReference>
<organism evidence="10">
    <name type="scientific">Darwinula stevensoni</name>
    <dbReference type="NCBI Taxonomy" id="69355"/>
    <lineage>
        <taxon>Eukaryota</taxon>
        <taxon>Metazoa</taxon>
        <taxon>Ecdysozoa</taxon>
        <taxon>Arthropoda</taxon>
        <taxon>Crustacea</taxon>
        <taxon>Oligostraca</taxon>
        <taxon>Ostracoda</taxon>
        <taxon>Podocopa</taxon>
        <taxon>Podocopida</taxon>
        <taxon>Darwinulocopina</taxon>
        <taxon>Darwinuloidea</taxon>
        <taxon>Darwinulidae</taxon>
        <taxon>Darwinula</taxon>
    </lineage>
</organism>
<comment type="catalytic activity">
    <reaction evidence="7">
        <text>hydrogencarbonate + H(+) = CO2 + H2O</text>
        <dbReference type="Rhea" id="RHEA:10748"/>
        <dbReference type="ChEBI" id="CHEBI:15377"/>
        <dbReference type="ChEBI" id="CHEBI:15378"/>
        <dbReference type="ChEBI" id="CHEBI:16526"/>
        <dbReference type="ChEBI" id="CHEBI:17544"/>
        <dbReference type="EC" id="4.2.1.1"/>
    </reaction>
</comment>
<dbReference type="SMART" id="SM01057">
    <property type="entry name" value="Carb_anhydrase"/>
    <property type="match status" value="1"/>
</dbReference>
<evidence type="ECO:0000256" key="8">
    <source>
        <dbReference type="SAM" id="MobiDB-lite"/>
    </source>
</evidence>
<dbReference type="EMBL" id="CAJPEV010003673">
    <property type="protein sequence ID" value="CAG0900304.1"/>
    <property type="molecule type" value="Genomic_DNA"/>
</dbReference>
<feature type="region of interest" description="Disordered" evidence="8">
    <location>
        <begin position="305"/>
        <end position="341"/>
    </location>
</feature>
<dbReference type="Pfam" id="PF00194">
    <property type="entry name" value="Carb_anhydrase"/>
    <property type="match status" value="1"/>
</dbReference>
<feature type="compositionally biased region" description="Basic and acidic residues" evidence="8">
    <location>
        <begin position="311"/>
        <end position="329"/>
    </location>
</feature>
<dbReference type="PANTHER" id="PTHR18952">
    <property type="entry name" value="CARBONIC ANHYDRASE"/>
    <property type="match status" value="1"/>
</dbReference>